<evidence type="ECO:0000313" key="2">
    <source>
        <dbReference type="Proteomes" id="UP001383192"/>
    </source>
</evidence>
<organism evidence="1 2">
    <name type="scientific">Paramarasmius palmivorus</name>
    <dbReference type="NCBI Taxonomy" id="297713"/>
    <lineage>
        <taxon>Eukaryota</taxon>
        <taxon>Fungi</taxon>
        <taxon>Dikarya</taxon>
        <taxon>Basidiomycota</taxon>
        <taxon>Agaricomycotina</taxon>
        <taxon>Agaricomycetes</taxon>
        <taxon>Agaricomycetidae</taxon>
        <taxon>Agaricales</taxon>
        <taxon>Marasmiineae</taxon>
        <taxon>Marasmiaceae</taxon>
        <taxon>Paramarasmius</taxon>
    </lineage>
</organism>
<proteinExistence type="predicted"/>
<reference evidence="1 2" key="1">
    <citation type="submission" date="2024-01" db="EMBL/GenBank/DDBJ databases">
        <title>A draft genome for a cacao thread blight-causing isolate of Paramarasmius palmivorus.</title>
        <authorList>
            <person name="Baruah I.K."/>
            <person name="Bukari Y."/>
            <person name="Amoako-Attah I."/>
            <person name="Meinhardt L.W."/>
            <person name="Bailey B.A."/>
            <person name="Cohen S.P."/>
        </authorList>
    </citation>
    <scope>NUCLEOTIDE SEQUENCE [LARGE SCALE GENOMIC DNA]</scope>
    <source>
        <strain evidence="1 2">GH-12</strain>
    </source>
</reference>
<dbReference type="AlphaFoldDB" id="A0AAW0DJ14"/>
<dbReference type="Proteomes" id="UP001383192">
    <property type="component" value="Unassembled WGS sequence"/>
</dbReference>
<protein>
    <submittedName>
        <fullName evidence="1">Uncharacterized protein</fullName>
    </submittedName>
</protein>
<evidence type="ECO:0000313" key="1">
    <source>
        <dbReference type="EMBL" id="KAK7051376.1"/>
    </source>
</evidence>
<accession>A0AAW0DJ14</accession>
<keyword evidence="2" id="KW-1185">Reference proteome</keyword>
<name>A0AAW0DJ14_9AGAR</name>
<dbReference type="EMBL" id="JAYKXP010000013">
    <property type="protein sequence ID" value="KAK7051376.1"/>
    <property type="molecule type" value="Genomic_DNA"/>
</dbReference>
<sequence>MNMRWMVKNGIVDALAENGTIAKPPTSQDLAIYDTLSHGTQKVLVYKPGQTFRLTVDHRKKTYYYSLYVVGDGEVVPLVMKGWKALRAMLSLQEDLTLYLHLALSKSGHTADPIQICLSQDASSQLNKGMVLPCVRIRRHYTDIQPMGTPNEEDTLQSALRILTKQMQLENA</sequence>
<gene>
    <name evidence="1" type="ORF">VNI00_004876</name>
</gene>
<comment type="caution">
    <text evidence="1">The sequence shown here is derived from an EMBL/GenBank/DDBJ whole genome shotgun (WGS) entry which is preliminary data.</text>
</comment>